<dbReference type="KEGG" id="val:VDBG_06279"/>
<keyword evidence="6 8" id="KW-0472">Membrane</keyword>
<dbReference type="GO" id="GO:0005227">
    <property type="term" value="F:calcium-activated cation channel activity"/>
    <property type="evidence" value="ECO:0007669"/>
    <property type="project" value="InterPro"/>
</dbReference>
<dbReference type="Pfam" id="PF02714">
    <property type="entry name" value="RSN1_7TM"/>
    <property type="match status" value="1"/>
</dbReference>
<organism evidence="13">
    <name type="scientific">Verticillium alfalfae (strain VaMs.102 / ATCC MYA-4576 / FGSC 10136)</name>
    <name type="common">Verticillium wilt of alfalfa</name>
    <name type="synonym">Verticillium albo-atrum</name>
    <dbReference type="NCBI Taxonomy" id="526221"/>
    <lineage>
        <taxon>Eukaryota</taxon>
        <taxon>Fungi</taxon>
        <taxon>Dikarya</taxon>
        <taxon>Ascomycota</taxon>
        <taxon>Pezizomycotina</taxon>
        <taxon>Sordariomycetes</taxon>
        <taxon>Hypocreomycetidae</taxon>
        <taxon>Glomerellales</taxon>
        <taxon>Plectosphaerellaceae</taxon>
        <taxon>Verticillium</taxon>
    </lineage>
</organism>
<dbReference type="InterPro" id="IPR027815">
    <property type="entry name" value="CSC1/OSCA1-like_cyt"/>
</dbReference>
<feature type="transmembrane region" description="Helical" evidence="8">
    <location>
        <begin position="802"/>
        <end position="821"/>
    </location>
</feature>
<reference evidence="13" key="1">
    <citation type="journal article" date="2011" name="PLoS Pathog.">
        <title>Comparative genomics yields insights into niche adaptation of plant vascular wilt pathogens.</title>
        <authorList>
            <person name="Klosterman S.J."/>
            <person name="Subbarao K.V."/>
            <person name="Kang S."/>
            <person name="Veronese P."/>
            <person name="Gold S.E."/>
            <person name="Thomma B.P.H.J."/>
            <person name="Chen Z."/>
            <person name="Henrissat B."/>
            <person name="Lee Y.-H."/>
            <person name="Park J."/>
            <person name="Garcia-Pedrajas M.D."/>
            <person name="Barbara D.J."/>
            <person name="Anchieta A."/>
            <person name="de Jonge R."/>
            <person name="Santhanam P."/>
            <person name="Maruthachalam K."/>
            <person name="Atallah Z."/>
            <person name="Amyotte S.G."/>
            <person name="Paz Z."/>
            <person name="Inderbitzin P."/>
            <person name="Hayes R.J."/>
            <person name="Heiman D.I."/>
            <person name="Young S."/>
            <person name="Zeng Q."/>
            <person name="Engels R."/>
            <person name="Galagan J."/>
            <person name="Cuomo C.A."/>
            <person name="Dobinson K.F."/>
            <person name="Ma L.-J."/>
        </authorList>
    </citation>
    <scope>NUCLEOTIDE SEQUENCE [LARGE SCALE GENOMIC DNA]</scope>
    <source>
        <strain evidence="13">VaMs.102 / ATCC MYA-4576 / FGSC 10136</strain>
    </source>
</reference>
<dbReference type="Proteomes" id="UP000008698">
    <property type="component" value="Unassembled WGS sequence"/>
</dbReference>
<dbReference type="eggNOG" id="KOG1134">
    <property type="taxonomic scope" value="Eukaryota"/>
</dbReference>
<feature type="transmembrane region" description="Helical" evidence="8">
    <location>
        <begin position="284"/>
        <end position="306"/>
    </location>
</feature>
<feature type="region of interest" description="Disordered" evidence="7">
    <location>
        <begin position="442"/>
        <end position="462"/>
    </location>
</feature>
<keyword evidence="5 8" id="KW-1133">Transmembrane helix</keyword>
<dbReference type="InterPro" id="IPR045122">
    <property type="entry name" value="Csc1-like"/>
</dbReference>
<keyword evidence="13" id="KW-1185">Reference proteome</keyword>
<feature type="transmembrane region" description="Helical" evidence="8">
    <location>
        <begin position="557"/>
        <end position="578"/>
    </location>
</feature>
<feature type="domain" description="CSC1/OSCA1-like N-terminal transmembrane" evidence="10">
    <location>
        <begin position="198"/>
        <end position="347"/>
    </location>
</feature>
<evidence type="ECO:0000256" key="8">
    <source>
        <dbReference type="SAM" id="Phobius"/>
    </source>
</evidence>
<dbReference type="OMA" id="HRAPTHE"/>
<feature type="region of interest" description="Disordered" evidence="7">
    <location>
        <begin position="1"/>
        <end position="38"/>
    </location>
</feature>
<keyword evidence="4 8" id="KW-0812">Transmembrane</keyword>
<proteinExistence type="inferred from homology"/>
<evidence type="ECO:0000256" key="6">
    <source>
        <dbReference type="ARBA" id="ARBA00023136"/>
    </source>
</evidence>
<dbReference type="Pfam" id="PF14703">
    <property type="entry name" value="PHM7_cyt"/>
    <property type="match status" value="1"/>
</dbReference>
<evidence type="ECO:0000256" key="4">
    <source>
        <dbReference type="ARBA" id="ARBA00022692"/>
    </source>
</evidence>
<dbReference type="GeneID" id="9535183"/>
<dbReference type="EMBL" id="DS985220">
    <property type="protein sequence ID" value="EEY20169.1"/>
    <property type="molecule type" value="Genomic_DNA"/>
</dbReference>
<evidence type="ECO:0000259" key="9">
    <source>
        <dbReference type="Pfam" id="PF02714"/>
    </source>
</evidence>
<evidence type="ECO:0000259" key="11">
    <source>
        <dbReference type="Pfam" id="PF14703"/>
    </source>
</evidence>
<feature type="compositionally biased region" description="Polar residues" evidence="7">
    <location>
        <begin position="1161"/>
        <end position="1176"/>
    </location>
</feature>
<accession>C9SN04</accession>
<dbReference type="GO" id="GO:0005886">
    <property type="term" value="C:plasma membrane"/>
    <property type="evidence" value="ECO:0007669"/>
    <property type="project" value="TreeGrafter"/>
</dbReference>
<comment type="similarity">
    <text evidence="2">Belongs to the CSC1 (TC 1.A.17) family.</text>
</comment>
<evidence type="ECO:0000256" key="1">
    <source>
        <dbReference type="ARBA" id="ARBA00004141"/>
    </source>
</evidence>
<feature type="region of interest" description="Disordered" evidence="7">
    <location>
        <begin position="986"/>
        <end position="1015"/>
    </location>
</feature>
<feature type="compositionally biased region" description="Low complexity" evidence="7">
    <location>
        <begin position="851"/>
        <end position="899"/>
    </location>
</feature>
<evidence type="ECO:0000313" key="12">
    <source>
        <dbReference type="EMBL" id="EEY20169.1"/>
    </source>
</evidence>
<dbReference type="InterPro" id="IPR003864">
    <property type="entry name" value="CSC1/OSCA1-like_7TM"/>
</dbReference>
<feature type="domain" description="CSC1/OSCA1-like cytosolic" evidence="11">
    <location>
        <begin position="371"/>
        <end position="540"/>
    </location>
</feature>
<sequence>MDMTDETSGVAHQRNRPPKNGPRACQGPSTVDGVHSTAQCPPDSTEEGLWIGCAALAQEVGQWLAWSDARRGSTSASLLCLSASVRYQQYQRYLGLSACSACVPACRREEFSAVVDGCFVSRALTTLLRYLDVGAGRAARQVTLGKRQPTVSAYRPDFSLALFRLHARPQEHRPSLPNNTTVPDLPLARDRTVLQQTSFFAALGTSVLFTLGIAIAFSFLRPYNQSVYAPKTKHADEKHAPPPIGRKLWSWVFPLWSTTEYEFIQYAGMDAAIFMRFVEMLRNLFVTLTVFVLAILIPVNLTQVDVSGEGRAWLAMLTPSNVWGDAQWAQVTVAYGINAIVMFFLWWNTKKVLHLRRRYFESDEYQNSLHARTLMLYDLPKDRSSDEGIARIIDEVVPSSSFSRTAVARNVKDLPKLIAQHDHTVRKLESVLAKYMKNPAQLPPNRPLCKPSKKDPSFSTYPKGQKVDAIEYLTQRIKTLEVEIKQVRQSVDKRSSMPYGFASYSDITEAHNIAYACRKKHPRGSTIKLAPRPNDIIWNNLPLSASTRRWRRVINNLWITLLTFIWIGPNAMIAVFLVNLNNLGRVWREFQTELVENKTFLGPSSRASPRRPSPRSSSSGRERHVVAKLYAFFVFNNLVVFSLFSATWTFIAGVINRTGHGADAWDAILEENIADTLFLALCTVSPFWVNWLLQRQLGAAIDLAQFWPLIYSFFARKFSSPTPRDLIELTAPPAFDYAPYYNYFLYYSTIALCFAGIQPITLPAVALYFAIDVWLKRYLLLYVFVTKTESGGMFWRVVFNRVIFATMLADLVFFLTCWVRGEGAHHTHALAIVPLPFLMLPLQVRLLPPVRRQDPATTRPSTSPSTPRAASRRNSVCAARGSRRASATRPCTSPSSRPWCTRRPRRRSTLCTRAVCPTGARPAPWTACPSPGYSDTFALDPMNAGKPGKQMNTNVPGFEFVSDSHMDFEFYKNRPEFADEHGQGDLFGADADRMRPGTPGSHGGESDYSRPGTPTMNAMAGGMTGFNRPLHRAPTHEFNTAAAGYHSPNGGRASPGPGFPQGMCYDRSRSPLYANANGNGSNTALVQDAAGMGMGMGMGAPAPSYSNNSVGGGRVRSVDSFRMSPRRYPAPARSATGPRGYSNLPQVEADLSPGDSDPRKMTTSGHARSQSGLRGV</sequence>
<dbReference type="HOGENOM" id="CLU_009187_1_0_1"/>
<evidence type="ECO:0000259" key="10">
    <source>
        <dbReference type="Pfam" id="PF13967"/>
    </source>
</evidence>
<dbReference type="PANTHER" id="PTHR13018">
    <property type="entry name" value="PROBABLE MEMBRANE PROTEIN DUF221-RELATED"/>
    <property type="match status" value="1"/>
</dbReference>
<evidence type="ECO:0000256" key="5">
    <source>
        <dbReference type="ARBA" id="ARBA00022989"/>
    </source>
</evidence>
<feature type="transmembrane region" description="Helical" evidence="8">
    <location>
        <begin position="744"/>
        <end position="771"/>
    </location>
</feature>
<feature type="transmembrane region" description="Helical" evidence="8">
    <location>
        <begin position="199"/>
        <end position="220"/>
    </location>
</feature>
<name>C9SN04_VERA1</name>
<comment type="subcellular location">
    <subcellularLocation>
        <location evidence="1">Membrane</location>
        <topology evidence="1">Multi-pass membrane protein</topology>
    </subcellularLocation>
</comment>
<dbReference type="AlphaFoldDB" id="C9SN04"/>
<keyword evidence="3" id="KW-0813">Transport</keyword>
<evidence type="ECO:0000256" key="2">
    <source>
        <dbReference type="ARBA" id="ARBA00007779"/>
    </source>
</evidence>
<feature type="domain" description="CSC1/OSCA1-like 7TM region" evidence="9">
    <location>
        <begin position="617"/>
        <end position="816"/>
    </location>
</feature>
<feature type="region of interest" description="Disordered" evidence="7">
    <location>
        <begin position="851"/>
        <end position="902"/>
    </location>
</feature>
<evidence type="ECO:0000256" key="3">
    <source>
        <dbReference type="ARBA" id="ARBA00022448"/>
    </source>
</evidence>
<dbReference type="RefSeq" id="XP_003003836.1">
    <property type="nucleotide sequence ID" value="XM_003003790.1"/>
</dbReference>
<evidence type="ECO:0000256" key="7">
    <source>
        <dbReference type="SAM" id="MobiDB-lite"/>
    </source>
</evidence>
<dbReference type="OrthoDB" id="2150324at2759"/>
<gene>
    <name evidence="12" type="ORF">VDBG_06279</name>
</gene>
<feature type="region of interest" description="Disordered" evidence="7">
    <location>
        <begin position="1105"/>
        <end position="1176"/>
    </location>
</feature>
<dbReference type="Pfam" id="PF13967">
    <property type="entry name" value="RSN1_TM"/>
    <property type="match status" value="1"/>
</dbReference>
<dbReference type="InterPro" id="IPR032880">
    <property type="entry name" value="CSC1/OSCA1-like_N"/>
</dbReference>
<feature type="transmembrane region" description="Helical" evidence="8">
    <location>
        <begin position="629"/>
        <end position="655"/>
    </location>
</feature>
<protein>
    <submittedName>
        <fullName evidence="12">DUF221 family protein</fullName>
    </submittedName>
</protein>
<evidence type="ECO:0000313" key="13">
    <source>
        <dbReference type="Proteomes" id="UP000008698"/>
    </source>
</evidence>
<dbReference type="PANTHER" id="PTHR13018:SF149">
    <property type="entry name" value="DOMAIN PROTEIN, PUTATIVE (AFU_ORTHOLOGUE AFUA_3G11660)-RELATED"/>
    <property type="match status" value="1"/>
</dbReference>
<feature type="transmembrane region" description="Helical" evidence="8">
    <location>
        <begin position="326"/>
        <end position="347"/>
    </location>
</feature>